<reference evidence="4" key="2">
    <citation type="journal article" date="2023" name="Proc. Natl. Acad. Sci. U.S.A.">
        <title>A global phylogenomic analysis of the shiitake genus Lentinula.</title>
        <authorList>
            <person name="Sierra-Patev S."/>
            <person name="Min B."/>
            <person name="Naranjo-Ortiz M."/>
            <person name="Looney B."/>
            <person name="Konkel Z."/>
            <person name="Slot J.C."/>
            <person name="Sakamoto Y."/>
            <person name="Steenwyk J.L."/>
            <person name="Rokas A."/>
            <person name="Carro J."/>
            <person name="Camarero S."/>
            <person name="Ferreira P."/>
            <person name="Molpeceres G."/>
            <person name="Ruiz-Duenas F.J."/>
            <person name="Serrano A."/>
            <person name="Henrissat B."/>
            <person name="Drula E."/>
            <person name="Hughes K.W."/>
            <person name="Mata J.L."/>
            <person name="Ishikawa N.K."/>
            <person name="Vargas-Isla R."/>
            <person name="Ushijima S."/>
            <person name="Smith C.A."/>
            <person name="Donoghue J."/>
            <person name="Ahrendt S."/>
            <person name="Andreopoulos W."/>
            <person name="He G."/>
            <person name="LaButti K."/>
            <person name="Lipzen A."/>
            <person name="Ng V."/>
            <person name="Riley R."/>
            <person name="Sandor L."/>
            <person name="Barry K."/>
            <person name="Martinez A.T."/>
            <person name="Xiao Y."/>
            <person name="Gibbons J.G."/>
            <person name="Terashima K."/>
            <person name="Grigoriev I.V."/>
            <person name="Hibbett D."/>
        </authorList>
    </citation>
    <scope>NUCLEOTIDE SEQUENCE</scope>
    <source>
        <strain evidence="4">Sp2 HRB7682 ss15</strain>
    </source>
</reference>
<feature type="transmembrane region" description="Helical" evidence="2">
    <location>
        <begin position="6"/>
        <end position="25"/>
    </location>
</feature>
<evidence type="ECO:0000259" key="3">
    <source>
        <dbReference type="Pfam" id="PF20152"/>
    </source>
</evidence>
<feature type="transmembrane region" description="Helical" evidence="2">
    <location>
        <begin position="195"/>
        <end position="218"/>
    </location>
</feature>
<keyword evidence="2" id="KW-1133">Transmembrane helix</keyword>
<evidence type="ECO:0000256" key="2">
    <source>
        <dbReference type="SAM" id="Phobius"/>
    </source>
</evidence>
<keyword evidence="2" id="KW-0812">Transmembrane</keyword>
<feature type="transmembrane region" description="Helical" evidence="2">
    <location>
        <begin position="150"/>
        <end position="174"/>
    </location>
</feature>
<evidence type="ECO:0000313" key="4">
    <source>
        <dbReference type="EMBL" id="KAJ4496124.1"/>
    </source>
</evidence>
<dbReference type="Pfam" id="PF20152">
    <property type="entry name" value="DUF6534"/>
    <property type="match status" value="1"/>
</dbReference>
<feature type="transmembrane region" description="Helical" evidence="2">
    <location>
        <begin position="105"/>
        <end position="130"/>
    </location>
</feature>
<feature type="transmembrane region" description="Helical" evidence="2">
    <location>
        <begin position="37"/>
        <end position="63"/>
    </location>
</feature>
<dbReference type="Proteomes" id="UP001150238">
    <property type="component" value="Unassembled WGS sequence"/>
</dbReference>
<dbReference type="EMBL" id="JANVFS010000001">
    <property type="protein sequence ID" value="KAJ4496124.1"/>
    <property type="molecule type" value="Genomic_DNA"/>
</dbReference>
<dbReference type="AlphaFoldDB" id="A0A9W9B1P9"/>
<feature type="transmembrane region" description="Helical" evidence="2">
    <location>
        <begin position="69"/>
        <end position="93"/>
    </location>
</feature>
<feature type="domain" description="DUF6534" evidence="3">
    <location>
        <begin position="161"/>
        <end position="248"/>
    </location>
</feature>
<reference evidence="4" key="1">
    <citation type="submission" date="2022-08" db="EMBL/GenBank/DDBJ databases">
        <authorList>
            <consortium name="DOE Joint Genome Institute"/>
            <person name="Min B."/>
            <person name="Riley R."/>
            <person name="Sierra-Patev S."/>
            <person name="Naranjo-Ortiz M."/>
            <person name="Looney B."/>
            <person name="Konkel Z."/>
            <person name="Slot J.C."/>
            <person name="Sakamoto Y."/>
            <person name="Steenwyk J.L."/>
            <person name="Rokas A."/>
            <person name="Carro J."/>
            <person name="Camarero S."/>
            <person name="Ferreira P."/>
            <person name="Molpeceres G."/>
            <person name="Ruiz-Duenas F.J."/>
            <person name="Serrano A."/>
            <person name="Henrissat B."/>
            <person name="Drula E."/>
            <person name="Hughes K.W."/>
            <person name="Mata J.L."/>
            <person name="Ishikawa N.K."/>
            <person name="Vargas-Isla R."/>
            <person name="Ushijima S."/>
            <person name="Smith C.A."/>
            <person name="Ahrendt S."/>
            <person name="Andreopoulos W."/>
            <person name="He G."/>
            <person name="Labutti K."/>
            <person name="Lipzen A."/>
            <person name="Ng V."/>
            <person name="Sandor L."/>
            <person name="Barry K."/>
            <person name="Martinez A.T."/>
            <person name="Xiao Y."/>
            <person name="Gibbons J.G."/>
            <person name="Terashima K."/>
            <person name="Hibbett D.S."/>
            <person name="Grigoriev I.V."/>
        </authorList>
    </citation>
    <scope>NUCLEOTIDE SEQUENCE</scope>
    <source>
        <strain evidence="4">Sp2 HRB7682 ss15</strain>
    </source>
</reference>
<dbReference type="InterPro" id="IPR045339">
    <property type="entry name" value="DUF6534"/>
</dbReference>
<dbReference type="PANTHER" id="PTHR40465">
    <property type="entry name" value="CHROMOSOME 1, WHOLE GENOME SHOTGUN SEQUENCE"/>
    <property type="match status" value="1"/>
</dbReference>
<sequence>MQFLGYILSYFLSGILLVQLFLYYLSFHRTDPRQIIITVFAVFFVEFLSTVFATMIVIMALIVDGFISYSIFLWGFKIVALLSGLAAFMVHAFYCWRIRILGGHWGIIVVVIIISTYQCVMVSISGFGVLENGTGILGAGTQTITDPKLLFINVSWLAGTSICDIIIATTILHLQHMIIKKHCTTDQLMGRVERVMSIAIDSGMITAIGAAMELLFFLVWRNSLIHFILFFTLPKLYANCLMATLNARLAVPGRGFRESAMYRARESLAIDDAFFDKLPTHSQEAYTNFVSGIDAKIQAANNGGPTLDIKRRSMSTLASSLNSETYCVHLEAPTRRNSILDLRTTHVNQDHGNPLLEPARDHAQTTAEFSEIAPASTLLLPTTVTENNSPGRISTDPPNNTSRRHTIMNFHSTTPAVSGRDIHVQGELEAPGTRLVHSKSDPNLSATNNDHAPSKPADKQNFSIVSDESHMKSIDSAESEETKFLLKRISIEPFYGPFPSRLEPLRRPEAALQFEV</sequence>
<dbReference type="PANTHER" id="PTHR40465:SF1">
    <property type="entry name" value="DUF6534 DOMAIN-CONTAINING PROTEIN"/>
    <property type="match status" value="1"/>
</dbReference>
<evidence type="ECO:0000256" key="1">
    <source>
        <dbReference type="SAM" id="MobiDB-lite"/>
    </source>
</evidence>
<feature type="compositionally biased region" description="Polar residues" evidence="1">
    <location>
        <begin position="441"/>
        <end position="451"/>
    </location>
</feature>
<name>A0A9W9B1P9_9AGAR</name>
<comment type="caution">
    <text evidence="4">The sequence shown here is derived from an EMBL/GenBank/DDBJ whole genome shotgun (WGS) entry which is preliminary data.</text>
</comment>
<feature type="region of interest" description="Disordered" evidence="1">
    <location>
        <begin position="382"/>
        <end position="403"/>
    </location>
</feature>
<protein>
    <recommendedName>
        <fullName evidence="3">DUF6534 domain-containing protein</fullName>
    </recommendedName>
</protein>
<gene>
    <name evidence="4" type="ORF">C8J55DRAFT_11995</name>
</gene>
<evidence type="ECO:0000313" key="5">
    <source>
        <dbReference type="Proteomes" id="UP001150238"/>
    </source>
</evidence>
<feature type="region of interest" description="Disordered" evidence="1">
    <location>
        <begin position="430"/>
        <end position="460"/>
    </location>
</feature>
<accession>A0A9W9B1P9</accession>
<feature type="compositionally biased region" description="Polar residues" evidence="1">
    <location>
        <begin position="382"/>
        <end position="401"/>
    </location>
</feature>
<keyword evidence="2" id="KW-0472">Membrane</keyword>
<organism evidence="4 5">
    <name type="scientific">Lentinula lateritia</name>
    <dbReference type="NCBI Taxonomy" id="40482"/>
    <lineage>
        <taxon>Eukaryota</taxon>
        <taxon>Fungi</taxon>
        <taxon>Dikarya</taxon>
        <taxon>Basidiomycota</taxon>
        <taxon>Agaricomycotina</taxon>
        <taxon>Agaricomycetes</taxon>
        <taxon>Agaricomycetidae</taxon>
        <taxon>Agaricales</taxon>
        <taxon>Marasmiineae</taxon>
        <taxon>Omphalotaceae</taxon>
        <taxon>Lentinula</taxon>
    </lineage>
</organism>
<proteinExistence type="predicted"/>